<feature type="domain" description="N-acetylglucosamine binding protein A" evidence="6">
    <location>
        <begin position="286"/>
        <end position="382"/>
    </location>
</feature>
<dbReference type="InterPro" id="IPR041029">
    <property type="entry name" value="GbpA_2"/>
</dbReference>
<dbReference type="EMBL" id="JABAYA010000541">
    <property type="protein sequence ID" value="KAF7720566.1"/>
    <property type="molecule type" value="Genomic_DNA"/>
</dbReference>
<feature type="region of interest" description="Disordered" evidence="4">
    <location>
        <begin position="254"/>
        <end position="289"/>
    </location>
</feature>
<evidence type="ECO:0000259" key="6">
    <source>
        <dbReference type="Pfam" id="PF18416"/>
    </source>
</evidence>
<keyword evidence="8" id="KW-1185">Reference proteome</keyword>
<dbReference type="Pfam" id="PF18416">
    <property type="entry name" value="GbpA_2"/>
    <property type="match status" value="1"/>
</dbReference>
<dbReference type="OrthoDB" id="17911at2759"/>
<accession>A0A8H7BIP4</accession>
<dbReference type="PANTHER" id="PTHR34823:SF1">
    <property type="entry name" value="CHITIN-BINDING TYPE-4 DOMAIN-CONTAINING PROTEIN"/>
    <property type="match status" value="1"/>
</dbReference>
<evidence type="ECO:0000313" key="8">
    <source>
        <dbReference type="Proteomes" id="UP000605846"/>
    </source>
</evidence>
<name>A0A8H7BIP4_9FUNG</name>
<evidence type="ECO:0000256" key="3">
    <source>
        <dbReference type="ARBA" id="ARBA00022729"/>
    </source>
</evidence>
<feature type="domain" description="Chitin-binding type-4" evidence="5">
    <location>
        <begin position="44"/>
        <end position="248"/>
    </location>
</feature>
<keyword evidence="3" id="KW-0732">Signal</keyword>
<keyword evidence="2" id="KW-0147">Chitin-binding</keyword>
<dbReference type="AlphaFoldDB" id="A0A8H7BIP4"/>
<evidence type="ECO:0000256" key="4">
    <source>
        <dbReference type="SAM" id="MobiDB-lite"/>
    </source>
</evidence>
<evidence type="ECO:0000256" key="2">
    <source>
        <dbReference type="ARBA" id="ARBA00022669"/>
    </source>
</evidence>
<evidence type="ECO:0000259" key="5">
    <source>
        <dbReference type="Pfam" id="PF03067"/>
    </source>
</evidence>
<sequence length="395" mass="44239">MKSNANSNSGYSWQGFGKAGLFRGFSLLSAISLMLLPVQEVSAHGALGFPLARQYGCQIDGGYYWPEDGSKMPNKGCRTAYLDAGKSYYPFQQWQEVSANPSNPDNFDTVKKAVPDGLLCAGGDKRKQGLDIPQAEGWKKTVIEPKNGKFRLRWENTRSHNPATMKVYITKPSYNPSKPLRWSDLEMIYDETAPNPVSADGKGLVSQVTSFYYLDVPIPADRTGDAIIYSWWQRVDAGHEGFFNCADVTIKQAGGATQPDKQPDGKDNDDKQKPDDKPDHKPSSQWIDEKPYLKRGITPKVGDKVRFRVTNGNSAGRSQVDVTLPITAKNVRGFRWSRELANTLNKKYKTQVRIGVKSGKSIKYHHWDTYENQVWLKSGYSSSMSLIKAKHSTKH</sequence>
<organism evidence="7 8">
    <name type="scientific">Apophysomyces ossiformis</name>
    <dbReference type="NCBI Taxonomy" id="679940"/>
    <lineage>
        <taxon>Eukaryota</taxon>
        <taxon>Fungi</taxon>
        <taxon>Fungi incertae sedis</taxon>
        <taxon>Mucoromycota</taxon>
        <taxon>Mucoromycotina</taxon>
        <taxon>Mucoromycetes</taxon>
        <taxon>Mucorales</taxon>
        <taxon>Mucorineae</taxon>
        <taxon>Mucoraceae</taxon>
        <taxon>Apophysomyces</taxon>
    </lineage>
</organism>
<feature type="compositionally biased region" description="Basic and acidic residues" evidence="4">
    <location>
        <begin position="261"/>
        <end position="289"/>
    </location>
</feature>
<keyword evidence="1" id="KW-0964">Secreted</keyword>
<reference evidence="7" key="1">
    <citation type="submission" date="2020-01" db="EMBL/GenBank/DDBJ databases">
        <title>Genome Sequencing of Three Apophysomyces-Like Fungal Strains Confirms a Novel Fungal Genus in the Mucoromycota with divergent Burkholderia-like Endosymbiotic Bacteria.</title>
        <authorList>
            <person name="Stajich J.E."/>
            <person name="Macias A.M."/>
            <person name="Carter-House D."/>
            <person name="Lovett B."/>
            <person name="Kasson L.R."/>
            <person name="Berry K."/>
            <person name="Grigoriev I."/>
            <person name="Chang Y."/>
            <person name="Spatafora J."/>
            <person name="Kasson M.T."/>
        </authorList>
    </citation>
    <scope>NUCLEOTIDE SEQUENCE</scope>
    <source>
        <strain evidence="7">NRRL A-21654</strain>
    </source>
</reference>
<comment type="caution">
    <text evidence="7">The sequence shown here is derived from an EMBL/GenBank/DDBJ whole genome shotgun (WGS) entry which is preliminary data.</text>
</comment>
<dbReference type="PANTHER" id="PTHR34823">
    <property type="entry name" value="GLCNAC-BINDING PROTEIN A"/>
    <property type="match status" value="1"/>
</dbReference>
<dbReference type="Pfam" id="PF03067">
    <property type="entry name" value="LPMO_10"/>
    <property type="match status" value="1"/>
</dbReference>
<dbReference type="InterPro" id="IPR051024">
    <property type="entry name" value="GlcNAc_Chitin_IntDeg"/>
</dbReference>
<evidence type="ECO:0000313" key="7">
    <source>
        <dbReference type="EMBL" id="KAF7720566.1"/>
    </source>
</evidence>
<protein>
    <recommendedName>
        <fullName evidence="9">Chitin-binding protein</fullName>
    </recommendedName>
</protein>
<dbReference type="Gene3D" id="3.30.70.2150">
    <property type="match status" value="1"/>
</dbReference>
<evidence type="ECO:0008006" key="9">
    <source>
        <dbReference type="Google" id="ProtNLM"/>
    </source>
</evidence>
<evidence type="ECO:0000256" key="1">
    <source>
        <dbReference type="ARBA" id="ARBA00022525"/>
    </source>
</evidence>
<gene>
    <name evidence="7" type="ORF">EC973_007441</name>
</gene>
<dbReference type="GO" id="GO:0008061">
    <property type="term" value="F:chitin binding"/>
    <property type="evidence" value="ECO:0007669"/>
    <property type="project" value="UniProtKB-KW"/>
</dbReference>
<proteinExistence type="predicted"/>
<dbReference type="InterPro" id="IPR014756">
    <property type="entry name" value="Ig_E-set"/>
</dbReference>
<dbReference type="InterPro" id="IPR004302">
    <property type="entry name" value="Cellulose/chitin-bd_N"/>
</dbReference>
<dbReference type="Gene3D" id="2.70.50.50">
    <property type="entry name" value="chitin-binding protein cbp21"/>
    <property type="match status" value="1"/>
</dbReference>
<dbReference type="Proteomes" id="UP000605846">
    <property type="component" value="Unassembled WGS sequence"/>
</dbReference>
<dbReference type="SUPFAM" id="SSF81296">
    <property type="entry name" value="E set domains"/>
    <property type="match status" value="1"/>
</dbReference>